<dbReference type="InParanoid" id="F9X812"/>
<dbReference type="InterPro" id="IPR036008">
    <property type="entry name" value="Aconitase_4Fe-4S_dom"/>
</dbReference>
<sequence>MYRSESRFFRPDEAAVHAEVIDVDLGECESFVAIHPSSDRVFPVKDCVGESSNGCIFGACTTTEEDLILAALVLRVGLQQGLELSKEKRIVVAVSLPIARNLRDMGLLDIFTKCGFEQPAPGCSMCLGIAGNIAEPGFRWLSSQNQMFKDRMGKGTSARPQ</sequence>
<dbReference type="InterPro" id="IPR018136">
    <property type="entry name" value="Aconitase_4Fe-4S_BS"/>
</dbReference>
<evidence type="ECO:0000259" key="5">
    <source>
        <dbReference type="Pfam" id="PF00330"/>
    </source>
</evidence>
<dbReference type="InterPro" id="IPR015931">
    <property type="entry name" value="Acnase/IPM_dHydase_lsu_aba_1/3"/>
</dbReference>
<dbReference type="InterPro" id="IPR001030">
    <property type="entry name" value="Acoase/IPM_deHydtase_lsu_aba"/>
</dbReference>
<dbReference type="SUPFAM" id="SSF53732">
    <property type="entry name" value="Aconitase iron-sulfur domain"/>
    <property type="match status" value="1"/>
</dbReference>
<keyword evidence="4" id="KW-0456">Lyase</keyword>
<dbReference type="VEuPathDB" id="FungiDB:ZTRI_3.1122"/>
<dbReference type="Proteomes" id="UP000008062">
    <property type="component" value="Chromosome 3"/>
</dbReference>
<gene>
    <name evidence="6" type="ORF">MYCGRDRAFT_85479</name>
</gene>
<dbReference type="Gene3D" id="3.30.499.10">
    <property type="entry name" value="Aconitase, domain 3"/>
    <property type="match status" value="1"/>
</dbReference>
<evidence type="ECO:0000313" key="7">
    <source>
        <dbReference type="Proteomes" id="UP000008062"/>
    </source>
</evidence>
<dbReference type="GO" id="GO:0051536">
    <property type="term" value="F:iron-sulfur cluster binding"/>
    <property type="evidence" value="ECO:0007669"/>
    <property type="project" value="UniProtKB-KW"/>
</dbReference>
<dbReference type="PANTHER" id="PTHR43822:SF2">
    <property type="entry name" value="HOMOACONITASE, MITOCHONDRIAL"/>
    <property type="match status" value="1"/>
</dbReference>
<keyword evidence="3" id="KW-0411">Iron-sulfur</keyword>
<dbReference type="eggNOG" id="KOG0454">
    <property type="taxonomic scope" value="Eukaryota"/>
</dbReference>
<evidence type="ECO:0000256" key="2">
    <source>
        <dbReference type="ARBA" id="ARBA00023004"/>
    </source>
</evidence>
<keyword evidence="7" id="KW-1185">Reference proteome</keyword>
<reference evidence="6 7" key="1">
    <citation type="journal article" date="2011" name="PLoS Genet.">
        <title>Finished genome of the fungal wheat pathogen Mycosphaerella graminicola reveals dispensome structure, chromosome plasticity, and stealth pathogenesis.</title>
        <authorList>
            <person name="Goodwin S.B."/>
            <person name="Ben M'barek S."/>
            <person name="Dhillon B."/>
            <person name="Wittenberg A.H.J."/>
            <person name="Crane C.F."/>
            <person name="Hane J.K."/>
            <person name="Foster A.J."/>
            <person name="Van der Lee T.A.J."/>
            <person name="Grimwood J."/>
            <person name="Aerts A."/>
            <person name="Antoniw J."/>
            <person name="Bailey A."/>
            <person name="Bluhm B."/>
            <person name="Bowler J."/>
            <person name="Bristow J."/>
            <person name="van der Burgt A."/>
            <person name="Canto-Canche B."/>
            <person name="Churchill A.C.L."/>
            <person name="Conde-Ferraez L."/>
            <person name="Cools H.J."/>
            <person name="Coutinho P.M."/>
            <person name="Csukai M."/>
            <person name="Dehal P."/>
            <person name="De Wit P."/>
            <person name="Donzelli B."/>
            <person name="van de Geest H.C."/>
            <person name="van Ham R.C.H.J."/>
            <person name="Hammond-Kosack K.E."/>
            <person name="Henrissat B."/>
            <person name="Kilian A."/>
            <person name="Kobayashi A.K."/>
            <person name="Koopmann E."/>
            <person name="Kourmpetis Y."/>
            <person name="Kuzniar A."/>
            <person name="Lindquist E."/>
            <person name="Lombard V."/>
            <person name="Maliepaard C."/>
            <person name="Martins N."/>
            <person name="Mehrabi R."/>
            <person name="Nap J.P.H."/>
            <person name="Ponomarenko A."/>
            <person name="Rudd J.J."/>
            <person name="Salamov A."/>
            <person name="Schmutz J."/>
            <person name="Schouten H.J."/>
            <person name="Shapiro H."/>
            <person name="Stergiopoulos I."/>
            <person name="Torriani S.F.F."/>
            <person name="Tu H."/>
            <person name="de Vries R.P."/>
            <person name="Waalwijk C."/>
            <person name="Ware S.B."/>
            <person name="Wiebenga A."/>
            <person name="Zwiers L.-H."/>
            <person name="Oliver R.P."/>
            <person name="Grigoriev I.V."/>
            <person name="Kema G.H.J."/>
        </authorList>
    </citation>
    <scope>NUCLEOTIDE SEQUENCE [LARGE SCALE GENOMIC DNA]</scope>
    <source>
        <strain evidence="7">CBS 115943 / IPO323</strain>
    </source>
</reference>
<dbReference type="PROSITE" id="PS01244">
    <property type="entry name" value="ACONITASE_2"/>
    <property type="match status" value="1"/>
</dbReference>
<dbReference type="STRING" id="336722.F9X812"/>
<dbReference type="KEGG" id="ztr:MYCGRDRAFT_85479"/>
<dbReference type="GeneID" id="13404496"/>
<dbReference type="GO" id="GO:0019752">
    <property type="term" value="P:carboxylic acid metabolic process"/>
    <property type="evidence" value="ECO:0007669"/>
    <property type="project" value="UniProtKB-ARBA"/>
</dbReference>
<dbReference type="AlphaFoldDB" id="F9X812"/>
<dbReference type="OMA" id="AQYVGTH"/>
<evidence type="ECO:0000256" key="1">
    <source>
        <dbReference type="ARBA" id="ARBA00022723"/>
    </source>
</evidence>
<evidence type="ECO:0000256" key="3">
    <source>
        <dbReference type="ARBA" id="ARBA00023014"/>
    </source>
</evidence>
<keyword evidence="2" id="KW-0408">Iron</keyword>
<keyword evidence="1" id="KW-0479">Metal-binding</keyword>
<dbReference type="Pfam" id="PF00330">
    <property type="entry name" value="Aconitase"/>
    <property type="match status" value="1"/>
</dbReference>
<accession>F9X812</accession>
<dbReference type="InterPro" id="IPR050067">
    <property type="entry name" value="IPM_dehydratase_rel_enz"/>
</dbReference>
<name>F9X812_ZYMTI</name>
<dbReference type="EMBL" id="CM001198">
    <property type="protein sequence ID" value="EGP89131.1"/>
    <property type="molecule type" value="Genomic_DNA"/>
</dbReference>
<protein>
    <recommendedName>
        <fullName evidence="5">Aconitase/3-isopropylmalate dehydratase large subunit alpha/beta/alpha domain-containing protein</fullName>
    </recommendedName>
</protein>
<dbReference type="RefSeq" id="XP_003854155.1">
    <property type="nucleotide sequence ID" value="XM_003854107.1"/>
</dbReference>
<dbReference type="PANTHER" id="PTHR43822">
    <property type="entry name" value="HOMOACONITASE, MITOCHONDRIAL-RELATED"/>
    <property type="match status" value="1"/>
</dbReference>
<dbReference type="GO" id="GO:0046872">
    <property type="term" value="F:metal ion binding"/>
    <property type="evidence" value="ECO:0007669"/>
    <property type="project" value="UniProtKB-KW"/>
</dbReference>
<evidence type="ECO:0000256" key="4">
    <source>
        <dbReference type="ARBA" id="ARBA00023239"/>
    </source>
</evidence>
<dbReference type="HOGENOM" id="CLU_1645073_0_0_1"/>
<evidence type="ECO:0000313" key="6">
    <source>
        <dbReference type="EMBL" id="EGP89131.1"/>
    </source>
</evidence>
<organism evidence="6 7">
    <name type="scientific">Zymoseptoria tritici (strain CBS 115943 / IPO323)</name>
    <name type="common">Speckled leaf blotch fungus</name>
    <name type="synonym">Septoria tritici</name>
    <dbReference type="NCBI Taxonomy" id="336722"/>
    <lineage>
        <taxon>Eukaryota</taxon>
        <taxon>Fungi</taxon>
        <taxon>Dikarya</taxon>
        <taxon>Ascomycota</taxon>
        <taxon>Pezizomycotina</taxon>
        <taxon>Dothideomycetes</taxon>
        <taxon>Dothideomycetidae</taxon>
        <taxon>Mycosphaerellales</taxon>
        <taxon>Mycosphaerellaceae</taxon>
        <taxon>Zymoseptoria</taxon>
    </lineage>
</organism>
<proteinExistence type="predicted"/>
<feature type="domain" description="Aconitase/3-isopropylmalate dehydratase large subunit alpha/beta/alpha" evidence="5">
    <location>
        <begin position="56"/>
        <end position="157"/>
    </location>
</feature>
<dbReference type="GO" id="GO:0016829">
    <property type="term" value="F:lyase activity"/>
    <property type="evidence" value="ECO:0007669"/>
    <property type="project" value="UniProtKB-KW"/>
</dbReference>
<dbReference type="OrthoDB" id="419183at2759"/>